<dbReference type="Pfam" id="PF00892">
    <property type="entry name" value="EamA"/>
    <property type="match status" value="2"/>
</dbReference>
<dbReference type="RefSeq" id="WP_119050988.1">
    <property type="nucleotide sequence ID" value="NZ_CP032157.1"/>
</dbReference>
<gene>
    <name evidence="3" type="ORF">D3H65_14445</name>
</gene>
<feature type="transmembrane region" description="Helical" evidence="1">
    <location>
        <begin position="172"/>
        <end position="195"/>
    </location>
</feature>
<keyword evidence="1" id="KW-0812">Transmembrane</keyword>
<dbReference type="PANTHER" id="PTHR22911">
    <property type="entry name" value="ACYL-MALONYL CONDENSING ENZYME-RELATED"/>
    <property type="match status" value="1"/>
</dbReference>
<feature type="transmembrane region" description="Helical" evidence="1">
    <location>
        <begin position="207"/>
        <end position="226"/>
    </location>
</feature>
<feature type="transmembrane region" description="Helical" evidence="1">
    <location>
        <begin position="89"/>
        <end position="109"/>
    </location>
</feature>
<feature type="transmembrane region" description="Helical" evidence="1">
    <location>
        <begin position="238"/>
        <end position="256"/>
    </location>
</feature>
<dbReference type="InterPro" id="IPR037185">
    <property type="entry name" value="EmrE-like"/>
</dbReference>
<reference evidence="3 4" key="1">
    <citation type="submission" date="2018-09" db="EMBL/GenBank/DDBJ databases">
        <title>Genome sequencing of strain 6GH32-13.</title>
        <authorList>
            <person name="Weon H.-Y."/>
            <person name="Heo J."/>
            <person name="Kwon S.-W."/>
        </authorList>
    </citation>
    <scope>NUCLEOTIDE SEQUENCE [LARGE SCALE GENOMIC DNA]</scope>
    <source>
        <strain evidence="3 4">5GH32-13</strain>
    </source>
</reference>
<proteinExistence type="predicted"/>
<evidence type="ECO:0000313" key="3">
    <source>
        <dbReference type="EMBL" id="AXY75106.1"/>
    </source>
</evidence>
<evidence type="ECO:0000259" key="2">
    <source>
        <dbReference type="Pfam" id="PF00892"/>
    </source>
</evidence>
<feature type="domain" description="EamA" evidence="2">
    <location>
        <begin position="7"/>
        <end position="133"/>
    </location>
</feature>
<name>A0A3B7MQ43_9BACT</name>
<keyword evidence="1" id="KW-0472">Membrane</keyword>
<dbReference type="Proteomes" id="UP000263900">
    <property type="component" value="Chromosome"/>
</dbReference>
<evidence type="ECO:0000313" key="4">
    <source>
        <dbReference type="Proteomes" id="UP000263900"/>
    </source>
</evidence>
<dbReference type="InterPro" id="IPR000620">
    <property type="entry name" value="EamA_dom"/>
</dbReference>
<sequence length="297" mass="33533">MRKAFLQLHGAVLLAGFTGILGRLITLNEGLLVWYRLLFTSLTLWVLFFLRKKLQRISFGEIMKITGVGAIAALHWVTFYGSIKYSNVSVALVCFSAIGFFTAIIEPLIVRKKMNWTELLLGLIAIVGISLIFHFDPQYKTGIIVGLISALLGSIFPICNRQLLQRHTTETVTLYELSGGFLFLSVLLPFYLQYFPPDHILPTLSDLGWLLVLAWFCTVLAFNLSMNALRKISAFTVNLTYNLEPLYGIALAFVVYREDKLLTGAFYIGLLFIVLSVLLQTWLVYREHKKVPQVASV</sequence>
<feature type="transmembrane region" description="Helical" evidence="1">
    <location>
        <begin position="141"/>
        <end position="160"/>
    </location>
</feature>
<keyword evidence="4" id="KW-1185">Reference proteome</keyword>
<dbReference type="AlphaFoldDB" id="A0A3B7MQ43"/>
<feature type="transmembrane region" description="Helical" evidence="1">
    <location>
        <begin position="116"/>
        <end position="135"/>
    </location>
</feature>
<protein>
    <submittedName>
        <fullName evidence="3">EamA family transporter</fullName>
    </submittedName>
</protein>
<dbReference type="GO" id="GO:0016020">
    <property type="term" value="C:membrane"/>
    <property type="evidence" value="ECO:0007669"/>
    <property type="project" value="InterPro"/>
</dbReference>
<dbReference type="KEGG" id="pseg:D3H65_14445"/>
<feature type="transmembrane region" description="Helical" evidence="1">
    <location>
        <begin position="32"/>
        <end position="50"/>
    </location>
</feature>
<feature type="transmembrane region" description="Helical" evidence="1">
    <location>
        <begin position="262"/>
        <end position="285"/>
    </location>
</feature>
<dbReference type="PANTHER" id="PTHR22911:SF79">
    <property type="entry name" value="MOBA-LIKE NTP TRANSFERASE DOMAIN-CONTAINING PROTEIN"/>
    <property type="match status" value="1"/>
</dbReference>
<organism evidence="3 4">
    <name type="scientific">Paraflavitalea soli</name>
    <dbReference type="NCBI Taxonomy" id="2315862"/>
    <lineage>
        <taxon>Bacteria</taxon>
        <taxon>Pseudomonadati</taxon>
        <taxon>Bacteroidota</taxon>
        <taxon>Chitinophagia</taxon>
        <taxon>Chitinophagales</taxon>
        <taxon>Chitinophagaceae</taxon>
        <taxon>Paraflavitalea</taxon>
    </lineage>
</organism>
<evidence type="ECO:0000256" key="1">
    <source>
        <dbReference type="SAM" id="Phobius"/>
    </source>
</evidence>
<feature type="domain" description="EamA" evidence="2">
    <location>
        <begin position="141"/>
        <end position="279"/>
    </location>
</feature>
<dbReference type="SUPFAM" id="SSF103481">
    <property type="entry name" value="Multidrug resistance efflux transporter EmrE"/>
    <property type="match status" value="2"/>
</dbReference>
<dbReference type="EMBL" id="CP032157">
    <property type="protein sequence ID" value="AXY75106.1"/>
    <property type="molecule type" value="Genomic_DNA"/>
</dbReference>
<feature type="transmembrane region" description="Helical" evidence="1">
    <location>
        <begin position="62"/>
        <end position="83"/>
    </location>
</feature>
<accession>A0A3B7MQ43</accession>
<dbReference type="OrthoDB" id="9150437at2"/>
<keyword evidence="1" id="KW-1133">Transmembrane helix</keyword>